<evidence type="ECO:0000313" key="4">
    <source>
        <dbReference type="EMBL" id="VAX22253.1"/>
    </source>
</evidence>
<dbReference type="FunFam" id="1.20.1270.10:FF:000001">
    <property type="entry name" value="Molecular chaperone DnaK"/>
    <property type="match status" value="1"/>
</dbReference>
<evidence type="ECO:0000256" key="2">
    <source>
        <dbReference type="ARBA" id="ARBA00022840"/>
    </source>
</evidence>
<feature type="region of interest" description="Disordered" evidence="3">
    <location>
        <begin position="123"/>
        <end position="168"/>
    </location>
</feature>
<dbReference type="Gene3D" id="2.60.34.10">
    <property type="entry name" value="Substrate Binding Domain Of DNAk, Chain A, domain 1"/>
    <property type="match status" value="1"/>
</dbReference>
<dbReference type="Gene3D" id="1.20.1270.10">
    <property type="match status" value="1"/>
</dbReference>
<gene>
    <name evidence="4" type="ORF">MNBD_NITROSPINAE04-673</name>
</gene>
<accession>A0A3B1CC47</accession>
<dbReference type="GO" id="GO:0140662">
    <property type="term" value="F:ATP-dependent protein folding chaperone"/>
    <property type="evidence" value="ECO:0007669"/>
    <property type="project" value="InterPro"/>
</dbReference>
<organism evidence="4">
    <name type="scientific">hydrothermal vent metagenome</name>
    <dbReference type="NCBI Taxonomy" id="652676"/>
    <lineage>
        <taxon>unclassified sequences</taxon>
        <taxon>metagenomes</taxon>
        <taxon>ecological metagenomes</taxon>
    </lineage>
</organism>
<protein>
    <submittedName>
        <fullName evidence="4">Chaperone protein DnaK</fullName>
    </submittedName>
</protein>
<dbReference type="SUPFAM" id="SSF100934">
    <property type="entry name" value="Heat shock protein 70kD (HSP70), C-terminal subdomain"/>
    <property type="match status" value="1"/>
</dbReference>
<feature type="non-terminal residue" evidence="4">
    <location>
        <position position="1"/>
    </location>
</feature>
<evidence type="ECO:0000256" key="1">
    <source>
        <dbReference type="ARBA" id="ARBA00022741"/>
    </source>
</evidence>
<feature type="region of interest" description="Disordered" evidence="3">
    <location>
        <begin position="1"/>
        <end position="63"/>
    </location>
</feature>
<dbReference type="InterPro" id="IPR029048">
    <property type="entry name" value="HSP70_C_sf"/>
</dbReference>
<proteinExistence type="predicted"/>
<dbReference type="PANTHER" id="PTHR19375">
    <property type="entry name" value="HEAT SHOCK PROTEIN 70KDA"/>
    <property type="match status" value="1"/>
</dbReference>
<evidence type="ECO:0000256" key="3">
    <source>
        <dbReference type="SAM" id="MobiDB-lite"/>
    </source>
</evidence>
<dbReference type="Pfam" id="PF00012">
    <property type="entry name" value="HSP70"/>
    <property type="match status" value="1"/>
</dbReference>
<feature type="compositionally biased region" description="Acidic residues" evidence="3">
    <location>
        <begin position="156"/>
        <end position="168"/>
    </location>
</feature>
<name>A0A3B1CC47_9ZZZZ</name>
<keyword evidence="2" id="KW-0067">ATP-binding</keyword>
<dbReference type="InterPro" id="IPR013126">
    <property type="entry name" value="Hsp_70_fam"/>
</dbReference>
<dbReference type="GO" id="GO:0005524">
    <property type="term" value="F:ATP binding"/>
    <property type="evidence" value="ECO:0007669"/>
    <property type="project" value="UniProtKB-KW"/>
</dbReference>
<dbReference type="InterPro" id="IPR029047">
    <property type="entry name" value="HSP70_peptide-bd_sf"/>
</dbReference>
<sequence>ANGIVHVSATDKGTGKEQKITITGSSGLDDNEIKRMVNESKEHEEDDKQAKENAEAKNQADTMVYQTEKTLKEHGDKLAEDDRKEIEAALEDVKKLMGAEDVEAIKAAVEKLQTASHKLAEEVYKKTAESGAAPGGSPGPEGEAGQQSAGAKDDVVDAEFVDVDQEKK</sequence>
<dbReference type="EMBL" id="UOGA01000220">
    <property type="protein sequence ID" value="VAX22253.1"/>
    <property type="molecule type" value="Genomic_DNA"/>
</dbReference>
<keyword evidence="1" id="KW-0547">Nucleotide-binding</keyword>
<reference evidence="4" key="1">
    <citation type="submission" date="2018-06" db="EMBL/GenBank/DDBJ databases">
        <authorList>
            <person name="Zhirakovskaya E."/>
        </authorList>
    </citation>
    <scope>NUCLEOTIDE SEQUENCE</scope>
</reference>
<dbReference type="AlphaFoldDB" id="A0A3B1CC47"/>
<feature type="compositionally biased region" description="Basic and acidic residues" evidence="3">
    <location>
        <begin position="31"/>
        <end position="55"/>
    </location>
</feature>